<comment type="similarity">
    <text evidence="2">Belongs to the beta sliding clamp family.</text>
</comment>
<evidence type="ECO:0000256" key="1">
    <source>
        <dbReference type="ARBA" id="ARBA00004496"/>
    </source>
</evidence>
<evidence type="ECO:0000313" key="12">
    <source>
        <dbReference type="EMBL" id="VAX31238.1"/>
    </source>
</evidence>
<dbReference type="InterPro" id="IPR046938">
    <property type="entry name" value="DNA_clamp_sf"/>
</dbReference>
<reference evidence="12" key="1">
    <citation type="submission" date="2018-06" db="EMBL/GenBank/DDBJ databases">
        <authorList>
            <person name="Zhirakovskaya E."/>
        </authorList>
    </citation>
    <scope>NUCLEOTIDE SEQUENCE</scope>
</reference>
<evidence type="ECO:0000256" key="3">
    <source>
        <dbReference type="ARBA" id="ARBA00022490"/>
    </source>
</evidence>
<dbReference type="Pfam" id="PF02767">
    <property type="entry name" value="DNA_pol3_beta_2"/>
    <property type="match status" value="1"/>
</dbReference>
<dbReference type="GO" id="GO:0003677">
    <property type="term" value="F:DNA binding"/>
    <property type="evidence" value="ECO:0007669"/>
    <property type="project" value="UniProtKB-KW"/>
</dbReference>
<dbReference type="GO" id="GO:0009360">
    <property type="term" value="C:DNA polymerase III complex"/>
    <property type="evidence" value="ECO:0007669"/>
    <property type="project" value="InterPro"/>
</dbReference>
<evidence type="ECO:0000256" key="6">
    <source>
        <dbReference type="ARBA" id="ARBA00022705"/>
    </source>
</evidence>
<dbReference type="SUPFAM" id="SSF55979">
    <property type="entry name" value="DNA clamp"/>
    <property type="match status" value="3"/>
</dbReference>
<dbReference type="AlphaFoldDB" id="A0A3B1D5H2"/>
<dbReference type="InterPro" id="IPR022635">
    <property type="entry name" value="DNA_polIII_beta_C"/>
</dbReference>
<evidence type="ECO:0000256" key="7">
    <source>
        <dbReference type="ARBA" id="ARBA00022932"/>
    </source>
</evidence>
<dbReference type="GO" id="GO:0006271">
    <property type="term" value="P:DNA strand elongation involved in DNA replication"/>
    <property type="evidence" value="ECO:0007669"/>
    <property type="project" value="TreeGrafter"/>
</dbReference>
<dbReference type="GO" id="GO:0003887">
    <property type="term" value="F:DNA-directed DNA polymerase activity"/>
    <property type="evidence" value="ECO:0007669"/>
    <property type="project" value="UniProtKB-KW"/>
</dbReference>
<dbReference type="GO" id="GO:0008408">
    <property type="term" value="F:3'-5' exonuclease activity"/>
    <property type="evidence" value="ECO:0007669"/>
    <property type="project" value="InterPro"/>
</dbReference>
<dbReference type="Gene3D" id="3.10.150.10">
    <property type="entry name" value="DNA Polymerase III, subunit A, domain 2"/>
    <property type="match status" value="1"/>
</dbReference>
<keyword evidence="5 12" id="KW-0548">Nucleotidyltransferase</keyword>
<accession>A0A3B1D5H2</accession>
<dbReference type="Gene3D" id="3.70.10.10">
    <property type="match status" value="1"/>
</dbReference>
<name>A0A3B1D5H2_9ZZZZ</name>
<gene>
    <name evidence="12" type="ORF">MNBD_NITROSPIRAE03-1153</name>
</gene>
<keyword evidence="3" id="KW-0963">Cytoplasm</keyword>
<dbReference type="Pfam" id="PF00712">
    <property type="entry name" value="DNA_pol3_beta"/>
    <property type="match status" value="1"/>
</dbReference>
<feature type="domain" description="DNA polymerase III beta sliding clamp C-terminal" evidence="11">
    <location>
        <begin position="247"/>
        <end position="366"/>
    </location>
</feature>
<keyword evidence="7" id="KW-0239">DNA-directed DNA polymerase</keyword>
<evidence type="ECO:0000256" key="5">
    <source>
        <dbReference type="ARBA" id="ARBA00022695"/>
    </source>
</evidence>
<dbReference type="NCBIfam" id="TIGR00663">
    <property type="entry name" value="dnan"/>
    <property type="match status" value="1"/>
</dbReference>
<dbReference type="SMART" id="SM00480">
    <property type="entry name" value="POL3Bc"/>
    <property type="match status" value="1"/>
</dbReference>
<evidence type="ECO:0000259" key="9">
    <source>
        <dbReference type="Pfam" id="PF00712"/>
    </source>
</evidence>
<comment type="subcellular location">
    <subcellularLocation>
        <location evidence="1">Cytoplasm</location>
    </subcellularLocation>
</comment>
<dbReference type="Pfam" id="PF02768">
    <property type="entry name" value="DNA_pol3_beta_3"/>
    <property type="match status" value="1"/>
</dbReference>
<proteinExistence type="inferred from homology"/>
<dbReference type="PANTHER" id="PTHR30478:SF0">
    <property type="entry name" value="BETA SLIDING CLAMP"/>
    <property type="match status" value="1"/>
</dbReference>
<protein>
    <submittedName>
        <fullName evidence="12">DNA polymerase III beta subunit</fullName>
        <ecNumber evidence="12">2.7.7.7</ecNumber>
    </submittedName>
</protein>
<keyword evidence="6" id="KW-0235">DNA replication</keyword>
<organism evidence="12">
    <name type="scientific">hydrothermal vent metagenome</name>
    <dbReference type="NCBI Taxonomy" id="652676"/>
    <lineage>
        <taxon>unclassified sequences</taxon>
        <taxon>metagenomes</taxon>
        <taxon>ecological metagenomes</taxon>
    </lineage>
</organism>
<dbReference type="InterPro" id="IPR022637">
    <property type="entry name" value="DNA_polIII_beta_cen"/>
</dbReference>
<dbReference type="InterPro" id="IPR001001">
    <property type="entry name" value="DNA_polIII_beta"/>
</dbReference>
<dbReference type="PIRSF" id="PIRSF000804">
    <property type="entry name" value="DNA_pol_III_b"/>
    <property type="match status" value="1"/>
</dbReference>
<keyword evidence="4 12" id="KW-0808">Transferase</keyword>
<evidence type="ECO:0000259" key="10">
    <source>
        <dbReference type="Pfam" id="PF02767"/>
    </source>
</evidence>
<feature type="domain" description="DNA polymerase III beta sliding clamp central" evidence="10">
    <location>
        <begin position="128"/>
        <end position="244"/>
    </location>
</feature>
<evidence type="ECO:0000256" key="2">
    <source>
        <dbReference type="ARBA" id="ARBA00010752"/>
    </source>
</evidence>
<evidence type="ECO:0000259" key="11">
    <source>
        <dbReference type="Pfam" id="PF02768"/>
    </source>
</evidence>
<keyword evidence="8" id="KW-0238">DNA-binding</keyword>
<dbReference type="InterPro" id="IPR022634">
    <property type="entry name" value="DNA_polIII_beta_N"/>
</dbReference>
<evidence type="ECO:0000256" key="4">
    <source>
        <dbReference type="ARBA" id="ARBA00022679"/>
    </source>
</evidence>
<dbReference type="PANTHER" id="PTHR30478">
    <property type="entry name" value="DNA POLYMERASE III SUBUNIT BETA"/>
    <property type="match status" value="1"/>
</dbReference>
<sequence>MNVIISRDELQKRLADIQSVVDKKTTMPILGHFLLSAGEKPFVSATDLETAIKEPVILQEVKEGGELCIPARKLYEIVREVEGDIKIESEGVEWVKLRAGKSNFRLACMNPEDFPKWPGLSDKVDVEIEAGRLLDMIEKTLYSAGESDSRYTLNSLLFHIKPLEKTFTVIGTDGHRLSAINDTIEVETEQEIKVIVPRKSASELRKFLPSQEGRIRMEIATNHVAFNIGEIQFLVRLIEGTYPNYEQVIPVGNEKILGIAREEFIKSLRRVSVISRDHSNAVKVDVSPGTLTITASNPDIGEAKDEVRIDYEGEGVSLGFNARYLLDALNALTAEKVIFEVQEALSTTLLREEGNENYKCVIMPMRI</sequence>
<dbReference type="CDD" id="cd00140">
    <property type="entry name" value="beta_clamp"/>
    <property type="match status" value="1"/>
</dbReference>
<feature type="domain" description="DNA polymerase III beta sliding clamp N-terminal" evidence="9">
    <location>
        <begin position="1"/>
        <end position="116"/>
    </location>
</feature>
<dbReference type="EC" id="2.7.7.7" evidence="12"/>
<dbReference type="EMBL" id="UOGI01000103">
    <property type="protein sequence ID" value="VAX31238.1"/>
    <property type="molecule type" value="Genomic_DNA"/>
</dbReference>
<evidence type="ECO:0000256" key="8">
    <source>
        <dbReference type="ARBA" id="ARBA00023125"/>
    </source>
</evidence>
<dbReference type="GO" id="GO:0005737">
    <property type="term" value="C:cytoplasm"/>
    <property type="evidence" value="ECO:0007669"/>
    <property type="project" value="UniProtKB-SubCell"/>
</dbReference>